<protein>
    <submittedName>
        <fullName evidence="1">Uncharacterized protein</fullName>
    </submittedName>
</protein>
<dbReference type="Proteomes" id="UP001164746">
    <property type="component" value="Chromosome 14"/>
</dbReference>
<sequence>MSAPAGEECAHVLCLVLKKVQLLDRDIKLLGVIRGTPLGYLAYSTVATNINPVKKEQLGQI</sequence>
<accession>A0ABY7FXA0</accession>
<evidence type="ECO:0000313" key="1">
    <source>
        <dbReference type="EMBL" id="WAR26625.1"/>
    </source>
</evidence>
<keyword evidence="2" id="KW-1185">Reference proteome</keyword>
<organism evidence="1 2">
    <name type="scientific">Mya arenaria</name>
    <name type="common">Soft-shell clam</name>
    <dbReference type="NCBI Taxonomy" id="6604"/>
    <lineage>
        <taxon>Eukaryota</taxon>
        <taxon>Metazoa</taxon>
        <taxon>Spiralia</taxon>
        <taxon>Lophotrochozoa</taxon>
        <taxon>Mollusca</taxon>
        <taxon>Bivalvia</taxon>
        <taxon>Autobranchia</taxon>
        <taxon>Heteroconchia</taxon>
        <taxon>Euheterodonta</taxon>
        <taxon>Imparidentia</taxon>
        <taxon>Neoheterodontei</taxon>
        <taxon>Myida</taxon>
        <taxon>Myoidea</taxon>
        <taxon>Myidae</taxon>
        <taxon>Mya</taxon>
    </lineage>
</organism>
<proteinExistence type="predicted"/>
<reference evidence="1" key="1">
    <citation type="submission" date="2022-11" db="EMBL/GenBank/DDBJ databases">
        <title>Centuries of genome instability and evolution in soft-shell clam transmissible cancer (bioRxiv).</title>
        <authorList>
            <person name="Hart S.F.M."/>
            <person name="Yonemitsu M.A."/>
            <person name="Giersch R.M."/>
            <person name="Beal B.F."/>
            <person name="Arriagada G."/>
            <person name="Davis B.W."/>
            <person name="Ostrander E.A."/>
            <person name="Goff S.P."/>
            <person name="Metzger M.J."/>
        </authorList>
    </citation>
    <scope>NUCLEOTIDE SEQUENCE</scope>
    <source>
        <strain evidence="1">MELC-2E11</strain>
        <tissue evidence="1">Siphon/mantle</tissue>
    </source>
</reference>
<dbReference type="EMBL" id="CP111025">
    <property type="protein sequence ID" value="WAR26625.1"/>
    <property type="molecule type" value="Genomic_DNA"/>
</dbReference>
<name>A0ABY7FXA0_MYAAR</name>
<evidence type="ECO:0000313" key="2">
    <source>
        <dbReference type="Proteomes" id="UP001164746"/>
    </source>
</evidence>
<gene>
    <name evidence="1" type="ORF">MAR_012329</name>
</gene>